<dbReference type="EMBL" id="JBCLYO010000002">
    <property type="protein sequence ID" value="KAL0092201.1"/>
    <property type="molecule type" value="Genomic_DNA"/>
</dbReference>
<sequence length="433" mass="48398">MPDLIYKPLAVNRQTPLPLPLACVAANLSSGNDRQLYTHVIALSSTIQARIDDLKNLDADTSEYFNSLNQTHIDTHSDTDRLSGATLYESSSLSSPKLKDQSDNALEIKPLLSSSLPCFGILKILENTPVQSIQPTPVPPYNPTYQSCTYPQVKKPLESSTSFSTSCSLTPPKSSTNQSHCVQITHVKKKINGFIGLFNRTHQLSHIIISSTLVPPGLCEATDILGTQKKAVLKLTLTTFNCPPQSDFTFHWSNKTPYYLSSSFSSSSGSSSYSSYPSVLKKPSADTKLSNLSDSLVRSQLIKWVDEQAILPPLKSASDLFRSKLKIYVVYDHKAGTRQLFGRAQNSNNFKKPMYSNNELWILYYLGRDTTHHHFKADFSERYQNQTPPCHSELNEPLDKSREQKFGTKCEFAHQIKCTLLTNLLCYRDIGLS</sequence>
<proteinExistence type="predicted"/>
<organism evidence="1 2">
    <name type="scientific">Phycomyces blakesleeanus</name>
    <dbReference type="NCBI Taxonomy" id="4837"/>
    <lineage>
        <taxon>Eukaryota</taxon>
        <taxon>Fungi</taxon>
        <taxon>Fungi incertae sedis</taxon>
        <taxon>Mucoromycota</taxon>
        <taxon>Mucoromycotina</taxon>
        <taxon>Mucoromycetes</taxon>
        <taxon>Mucorales</taxon>
        <taxon>Phycomycetaceae</taxon>
        <taxon>Phycomyces</taxon>
    </lineage>
</organism>
<name>A0ABR3B895_PHYBL</name>
<reference evidence="1 2" key="1">
    <citation type="submission" date="2024-04" db="EMBL/GenBank/DDBJ databases">
        <title>Symmetric and asymmetric DNA N6-adenine methylation regulates different biological responses in Mucorales.</title>
        <authorList>
            <consortium name="Lawrence Berkeley National Laboratory"/>
            <person name="Lax C."/>
            <person name="Mondo S.J."/>
            <person name="Osorio-Concepcion M."/>
            <person name="Muszewska A."/>
            <person name="Corrochano-Luque M."/>
            <person name="Gutierrez G."/>
            <person name="Riley R."/>
            <person name="Lipzen A."/>
            <person name="Guo J."/>
            <person name="Hundley H."/>
            <person name="Amirebrahimi M."/>
            <person name="Ng V."/>
            <person name="Lorenzo-Gutierrez D."/>
            <person name="Binder U."/>
            <person name="Yang J."/>
            <person name="Song Y."/>
            <person name="Canovas D."/>
            <person name="Navarro E."/>
            <person name="Freitag M."/>
            <person name="Gabaldon T."/>
            <person name="Grigoriev I.V."/>
            <person name="Corrochano L.M."/>
            <person name="Nicolas F.E."/>
            <person name="Garre V."/>
        </authorList>
    </citation>
    <scope>NUCLEOTIDE SEQUENCE [LARGE SCALE GENOMIC DNA]</scope>
    <source>
        <strain evidence="1 2">L51</strain>
    </source>
</reference>
<evidence type="ECO:0000313" key="2">
    <source>
        <dbReference type="Proteomes" id="UP001448207"/>
    </source>
</evidence>
<comment type="caution">
    <text evidence="1">The sequence shown here is derived from an EMBL/GenBank/DDBJ whole genome shotgun (WGS) entry which is preliminary data.</text>
</comment>
<dbReference type="Proteomes" id="UP001448207">
    <property type="component" value="Unassembled WGS sequence"/>
</dbReference>
<protein>
    <submittedName>
        <fullName evidence="1">Uncharacterized protein</fullName>
    </submittedName>
</protein>
<keyword evidence="2" id="KW-1185">Reference proteome</keyword>
<accession>A0ABR3B895</accession>
<evidence type="ECO:0000313" key="1">
    <source>
        <dbReference type="EMBL" id="KAL0092201.1"/>
    </source>
</evidence>
<gene>
    <name evidence="1" type="ORF">J3Q64DRAFT_1818445</name>
</gene>